<dbReference type="Gene3D" id="1.20.120.710">
    <property type="entry name" value="Haloacid dehalogenase hydrolase-like domain"/>
    <property type="match status" value="1"/>
</dbReference>
<evidence type="ECO:0000313" key="6">
    <source>
        <dbReference type="EMBL" id="MFC7204677.1"/>
    </source>
</evidence>
<keyword evidence="5" id="KW-0460">Magnesium</keyword>
<keyword evidence="4 6" id="KW-0378">Hydrolase</keyword>
<name>A0ABD5ZHG2_9EURY</name>
<dbReference type="GO" id="GO:0016787">
    <property type="term" value="F:hydrolase activity"/>
    <property type="evidence" value="ECO:0007669"/>
    <property type="project" value="UniProtKB-KW"/>
</dbReference>
<evidence type="ECO:0000256" key="1">
    <source>
        <dbReference type="ARBA" id="ARBA00001946"/>
    </source>
</evidence>
<protein>
    <submittedName>
        <fullName evidence="6">HAD family hydrolase</fullName>
        <ecNumber evidence="6">3.1.3.-</ecNumber>
    </submittedName>
</protein>
<dbReference type="InterPro" id="IPR051400">
    <property type="entry name" value="HAD-like_hydrolase"/>
</dbReference>
<dbReference type="Proteomes" id="UP001596481">
    <property type="component" value="Unassembled WGS sequence"/>
</dbReference>
<keyword evidence="3" id="KW-0479">Metal-binding</keyword>
<comment type="cofactor">
    <cofactor evidence="1">
        <name>Mg(2+)</name>
        <dbReference type="ChEBI" id="CHEBI:18420"/>
    </cofactor>
</comment>
<sequence length="239" mass="27469">MVEAVIFDLGGTLFHGEDDVSKAVEGVYDALCNRGYELGETQFESLLKEANEQFAERYHGDYRRFHFGTFMETFFDVWGVEATEEEKEALDRLFWEIRLRHQYLDDHAESVLRFCRRRGFITGAITNGNRMMTETRLRSADIADKFDVVLCSTEIRAEKSTVKPFEIFLTEAGLDGADCVMVGDRLDEDMWANQVRMTTVYLSNGPTISRGPEREPDYTIDSLGELTRVISELELRPSK</sequence>
<dbReference type="InterPro" id="IPR006439">
    <property type="entry name" value="HAD-SF_hydro_IA"/>
</dbReference>
<dbReference type="GO" id="GO:0046872">
    <property type="term" value="F:metal ion binding"/>
    <property type="evidence" value="ECO:0007669"/>
    <property type="project" value="UniProtKB-KW"/>
</dbReference>
<keyword evidence="7" id="KW-1185">Reference proteome</keyword>
<dbReference type="Pfam" id="PF00702">
    <property type="entry name" value="Hydrolase"/>
    <property type="match status" value="1"/>
</dbReference>
<dbReference type="SFLD" id="SFLDS00003">
    <property type="entry name" value="Haloacid_Dehalogenase"/>
    <property type="match status" value="1"/>
</dbReference>
<dbReference type="InterPro" id="IPR023214">
    <property type="entry name" value="HAD_sf"/>
</dbReference>
<dbReference type="PANTHER" id="PTHR46470">
    <property type="entry name" value="N-ACYLNEURAMINATE-9-PHOSPHATASE"/>
    <property type="match status" value="1"/>
</dbReference>
<evidence type="ECO:0000313" key="7">
    <source>
        <dbReference type="Proteomes" id="UP001596481"/>
    </source>
</evidence>
<dbReference type="Gene3D" id="3.40.50.1000">
    <property type="entry name" value="HAD superfamily/HAD-like"/>
    <property type="match status" value="1"/>
</dbReference>
<dbReference type="PANTHER" id="PTHR46470:SF2">
    <property type="entry name" value="GLYCERALDEHYDE 3-PHOSPHATE PHOSPHATASE"/>
    <property type="match status" value="1"/>
</dbReference>
<organism evidence="6 7">
    <name type="scientific">Haloferax namakaokahaiae</name>
    <dbReference type="NCBI Taxonomy" id="1748331"/>
    <lineage>
        <taxon>Archaea</taxon>
        <taxon>Methanobacteriati</taxon>
        <taxon>Methanobacteriota</taxon>
        <taxon>Stenosarchaea group</taxon>
        <taxon>Halobacteria</taxon>
        <taxon>Halobacteriales</taxon>
        <taxon>Haloferacaceae</taxon>
        <taxon>Haloferax</taxon>
    </lineage>
</organism>
<dbReference type="EC" id="3.1.3.-" evidence="6"/>
<dbReference type="RefSeq" id="WP_390224571.1">
    <property type="nucleotide sequence ID" value="NZ_JBHTAA010000005.1"/>
</dbReference>
<gene>
    <name evidence="6" type="ORF">ACFQJC_14250</name>
</gene>
<dbReference type="AlphaFoldDB" id="A0ABD5ZHG2"/>
<dbReference type="SUPFAM" id="SSF56784">
    <property type="entry name" value="HAD-like"/>
    <property type="match status" value="1"/>
</dbReference>
<dbReference type="NCBIfam" id="TIGR01549">
    <property type="entry name" value="HAD-SF-IA-v1"/>
    <property type="match status" value="1"/>
</dbReference>
<evidence type="ECO:0000256" key="2">
    <source>
        <dbReference type="ARBA" id="ARBA00007958"/>
    </source>
</evidence>
<comment type="similarity">
    <text evidence="2">Belongs to the HAD-like hydrolase superfamily.</text>
</comment>
<comment type="caution">
    <text evidence="6">The sequence shown here is derived from an EMBL/GenBank/DDBJ whole genome shotgun (WGS) entry which is preliminary data.</text>
</comment>
<proteinExistence type="inferred from homology"/>
<dbReference type="GO" id="GO:0044281">
    <property type="term" value="P:small molecule metabolic process"/>
    <property type="evidence" value="ECO:0007669"/>
    <property type="project" value="UniProtKB-ARBA"/>
</dbReference>
<dbReference type="SFLD" id="SFLDG01129">
    <property type="entry name" value="C1.5:_HAD__Beta-PGM__Phosphata"/>
    <property type="match status" value="1"/>
</dbReference>
<dbReference type="EMBL" id="JBHTAA010000005">
    <property type="protein sequence ID" value="MFC7204677.1"/>
    <property type="molecule type" value="Genomic_DNA"/>
</dbReference>
<evidence type="ECO:0000256" key="3">
    <source>
        <dbReference type="ARBA" id="ARBA00022723"/>
    </source>
</evidence>
<evidence type="ECO:0000256" key="4">
    <source>
        <dbReference type="ARBA" id="ARBA00022801"/>
    </source>
</evidence>
<reference evidence="6 7" key="1">
    <citation type="journal article" date="2019" name="Int. J. Syst. Evol. Microbiol.">
        <title>The Global Catalogue of Microorganisms (GCM) 10K type strain sequencing project: providing services to taxonomists for standard genome sequencing and annotation.</title>
        <authorList>
            <consortium name="The Broad Institute Genomics Platform"/>
            <consortium name="The Broad Institute Genome Sequencing Center for Infectious Disease"/>
            <person name="Wu L."/>
            <person name="Ma J."/>
        </authorList>
    </citation>
    <scope>NUCLEOTIDE SEQUENCE [LARGE SCALE GENOMIC DNA]</scope>
    <source>
        <strain evidence="6 7">DSM 29988</strain>
    </source>
</reference>
<evidence type="ECO:0000256" key="5">
    <source>
        <dbReference type="ARBA" id="ARBA00022842"/>
    </source>
</evidence>
<accession>A0ABD5ZHG2</accession>
<dbReference type="InterPro" id="IPR036412">
    <property type="entry name" value="HAD-like_sf"/>
</dbReference>